<dbReference type="InterPro" id="IPR002126">
    <property type="entry name" value="Cadherin-like_dom"/>
</dbReference>
<evidence type="ECO:0000256" key="5">
    <source>
        <dbReference type="ARBA" id="ARBA00022889"/>
    </source>
</evidence>
<feature type="domain" description="Cadherin" evidence="11">
    <location>
        <begin position="670"/>
        <end position="775"/>
    </location>
</feature>
<evidence type="ECO:0000259" key="11">
    <source>
        <dbReference type="PROSITE" id="PS50268"/>
    </source>
</evidence>
<evidence type="ECO:0000313" key="12">
    <source>
        <dbReference type="EMBL" id="GMT23388.1"/>
    </source>
</evidence>
<dbReference type="Pfam" id="PF00028">
    <property type="entry name" value="Cadherin"/>
    <property type="match status" value="1"/>
</dbReference>
<comment type="subcellular location">
    <subcellularLocation>
        <location evidence="1">Membrane</location>
        <topology evidence="1">Single-pass membrane protein</topology>
    </subcellularLocation>
</comment>
<keyword evidence="13" id="KW-1185">Reference proteome</keyword>
<protein>
    <recommendedName>
        <fullName evidence="11">Cadherin domain-containing protein</fullName>
    </recommendedName>
</protein>
<keyword evidence="3" id="KW-0677">Repeat</keyword>
<dbReference type="PRINTS" id="PR00205">
    <property type="entry name" value="CADHERIN"/>
</dbReference>
<keyword evidence="2 10" id="KW-0812">Transmembrane</keyword>
<keyword evidence="7 10" id="KW-0472">Membrane</keyword>
<feature type="non-terminal residue" evidence="12">
    <location>
        <position position="1"/>
    </location>
</feature>
<evidence type="ECO:0000256" key="4">
    <source>
        <dbReference type="ARBA" id="ARBA00022837"/>
    </source>
</evidence>
<feature type="transmembrane region" description="Helical" evidence="10">
    <location>
        <begin position="1199"/>
        <end position="1223"/>
    </location>
</feature>
<name>A0AAV5VVC8_9BILA</name>
<feature type="domain" description="Cadherin" evidence="11">
    <location>
        <begin position="101"/>
        <end position="138"/>
    </location>
</feature>
<dbReference type="CDD" id="cd11304">
    <property type="entry name" value="Cadherin_repeat"/>
    <property type="match status" value="5"/>
</dbReference>
<accession>A0AAV5VVC8</accession>
<evidence type="ECO:0000256" key="9">
    <source>
        <dbReference type="PROSITE-ProRule" id="PRU00043"/>
    </source>
</evidence>
<evidence type="ECO:0000256" key="2">
    <source>
        <dbReference type="ARBA" id="ARBA00022692"/>
    </source>
</evidence>
<dbReference type="GO" id="GO:0007156">
    <property type="term" value="P:homophilic cell adhesion via plasma membrane adhesion molecules"/>
    <property type="evidence" value="ECO:0007669"/>
    <property type="project" value="InterPro"/>
</dbReference>
<dbReference type="SMART" id="SM00112">
    <property type="entry name" value="CA"/>
    <property type="match status" value="5"/>
</dbReference>
<sequence>QGGQAFLFVRDPNQVREKKGLTIKITVASDSTSSSIDLPVSLLTDSSSEIIQFSIPESAANGQKIGDLPDRSIDKILALDGLPFTLVNSSLFLSCDAQLCLDRETIDHYEFFVKFTNSPTPMPVVIRVSDVNDNPPSLSISEEIIRVSSNRMLSPVAVTILDVDSTIDQKNAILLTGDAAKFFALKSIEGPLYELLLTSSPSNGNYSLTVSVADTNRSDFPVYSKEITIVAQRGKARFRKEIYERTLTADKLTTGDSLLRVELEGVPVDEVDIVCLGGNPGWITVEAYGGKMSVASLPRKGVEGGEFTVLVGAIDRETSEVVADTRVKITVEGGIKKEKKEIPPFHKDIYTFKTMREHSDSIDSLFSVSLDVRDSAVSPSILPSSIYALDSNGVSTQFPLDSISLNGSTLSIERSTISNLRLLTMEIEAEQKTASVLIFFSSSSIVMERLRRERSRPLFSFPEGTENDIIDISMLEESPSGRVVAVLPAVDMSKGEIVETRLEGEMAEFFHVQQSTGSIVVSRNLDLDSLPSPFFNFSVVAGESPFESRVELHFTIENVDDNPPIVHNDSRAINTSLWENAALSSRVAVISVSDIDSPSLRFVLIGEKADHFAVKSTEEGAVITLEKAIDREEDGDQLTLTVLAIDGAGHTAEATVNIRVMDVNDNAPEFSSIHQLKAVENWKKGTLLSAIRAIDKDQGDNGKVLYRLTQSSPFVSIDKSTGELRLAQDLVGMAHEEIPLTVMAHDSGSPQHSSLLNLTVSVIESTGKNSLLPHIENLPEHFVVDVHENATARSRIFTVAAVSPSGGKGGLTYDLLPSTPSEAGWIDIDRETGVIYLLRSIDPHQKRDISGVLTVRSSSSSLIRSIFRVHVNSSTQSLSQPLKENTHLVYPIGRSNDWPKVIGSLPIGGGRVERIFDGSCSNSSVVSIDESGQISIVDDPNQIEEGAELCLLGKRGSNQDGTALRFTLEREEKTKKSRFIPPHSHAIVLGKEASNDNTVFTHDNYDVEYRLKNVNFTEMSRSIIVEDKKAEDFSPFFVVDPLTSQVIVDPIVRMKKSGYYNLTIEAIKDNKTIAEFTKEIHSIPSSSQVKLVFDLTPHELGRNAETFETKLNQVLKGRGRVYLTEPTMDNHSNKSSVCLHVILNDSLMPQSTALSLLSLPLSDSPLTNLYHAYKVSDLGTCDSSLSVSSLLSSSFSSSFIITSSLVSLLSFLLISSLLYVCCLSRERDRLRAMERTMNKESECSQIATPSQFYALPPQSVPYGLY</sequence>
<dbReference type="PANTHER" id="PTHR24028">
    <property type="entry name" value="CADHERIN-87A"/>
    <property type="match status" value="1"/>
</dbReference>
<dbReference type="InterPro" id="IPR015919">
    <property type="entry name" value="Cadherin-like_sf"/>
</dbReference>
<dbReference type="AlphaFoldDB" id="A0AAV5VVC8"/>
<proteinExistence type="predicted"/>
<evidence type="ECO:0000256" key="10">
    <source>
        <dbReference type="SAM" id="Phobius"/>
    </source>
</evidence>
<comment type="caution">
    <text evidence="12">The sequence shown here is derived from an EMBL/GenBank/DDBJ whole genome shotgun (WGS) entry which is preliminary data.</text>
</comment>
<dbReference type="PANTHER" id="PTHR24028:SF146">
    <property type="entry name" value="CADHERIN 96CB, ISOFORM D-RELATED"/>
    <property type="match status" value="1"/>
</dbReference>
<evidence type="ECO:0000313" key="13">
    <source>
        <dbReference type="Proteomes" id="UP001432322"/>
    </source>
</evidence>
<dbReference type="InterPro" id="IPR050174">
    <property type="entry name" value="Protocadherin/Cadherin-CA"/>
</dbReference>
<evidence type="ECO:0000256" key="1">
    <source>
        <dbReference type="ARBA" id="ARBA00004167"/>
    </source>
</evidence>
<keyword evidence="5" id="KW-0130">Cell adhesion</keyword>
<gene>
    <name evidence="12" type="ORF">PFISCL1PPCAC_14685</name>
</gene>
<feature type="domain" description="Cadherin" evidence="11">
    <location>
        <begin position="466"/>
        <end position="566"/>
    </location>
</feature>
<dbReference type="EMBL" id="BTSY01000004">
    <property type="protein sequence ID" value="GMT23388.1"/>
    <property type="molecule type" value="Genomic_DNA"/>
</dbReference>
<dbReference type="Proteomes" id="UP001432322">
    <property type="component" value="Unassembled WGS sequence"/>
</dbReference>
<evidence type="ECO:0000256" key="6">
    <source>
        <dbReference type="ARBA" id="ARBA00022989"/>
    </source>
</evidence>
<dbReference type="PROSITE" id="PS50268">
    <property type="entry name" value="CADHERIN_2"/>
    <property type="match status" value="5"/>
</dbReference>
<evidence type="ECO:0000256" key="7">
    <source>
        <dbReference type="ARBA" id="ARBA00023136"/>
    </source>
</evidence>
<dbReference type="InterPro" id="IPR020894">
    <property type="entry name" value="Cadherin_CS"/>
</dbReference>
<dbReference type="SUPFAM" id="SSF49313">
    <property type="entry name" value="Cadherin-like"/>
    <property type="match status" value="5"/>
</dbReference>
<dbReference type="GO" id="GO:0005886">
    <property type="term" value="C:plasma membrane"/>
    <property type="evidence" value="ECO:0007669"/>
    <property type="project" value="InterPro"/>
</dbReference>
<reference evidence="12" key="1">
    <citation type="submission" date="2023-10" db="EMBL/GenBank/DDBJ databases">
        <title>Genome assembly of Pristionchus species.</title>
        <authorList>
            <person name="Yoshida K."/>
            <person name="Sommer R.J."/>
        </authorList>
    </citation>
    <scope>NUCLEOTIDE SEQUENCE</scope>
    <source>
        <strain evidence="12">RS5133</strain>
    </source>
</reference>
<keyword evidence="4 9" id="KW-0106">Calcium</keyword>
<dbReference type="Gene3D" id="2.60.40.60">
    <property type="entry name" value="Cadherins"/>
    <property type="match status" value="5"/>
</dbReference>
<keyword evidence="6 10" id="KW-1133">Transmembrane helix</keyword>
<dbReference type="GO" id="GO:0005509">
    <property type="term" value="F:calcium ion binding"/>
    <property type="evidence" value="ECO:0007669"/>
    <property type="project" value="UniProtKB-UniRule"/>
</dbReference>
<organism evidence="12 13">
    <name type="scientific">Pristionchus fissidentatus</name>
    <dbReference type="NCBI Taxonomy" id="1538716"/>
    <lineage>
        <taxon>Eukaryota</taxon>
        <taxon>Metazoa</taxon>
        <taxon>Ecdysozoa</taxon>
        <taxon>Nematoda</taxon>
        <taxon>Chromadorea</taxon>
        <taxon>Rhabditida</taxon>
        <taxon>Rhabditina</taxon>
        <taxon>Diplogasteromorpha</taxon>
        <taxon>Diplogasteroidea</taxon>
        <taxon>Neodiplogasteridae</taxon>
        <taxon>Pristionchus</taxon>
    </lineage>
</organism>
<keyword evidence="8" id="KW-0325">Glycoprotein</keyword>
<dbReference type="PROSITE" id="PS00232">
    <property type="entry name" value="CADHERIN_1"/>
    <property type="match status" value="2"/>
</dbReference>
<evidence type="ECO:0000256" key="8">
    <source>
        <dbReference type="ARBA" id="ARBA00023180"/>
    </source>
</evidence>
<evidence type="ECO:0000256" key="3">
    <source>
        <dbReference type="ARBA" id="ARBA00022737"/>
    </source>
</evidence>
<feature type="domain" description="Cadherin" evidence="11">
    <location>
        <begin position="778"/>
        <end position="901"/>
    </location>
</feature>
<feature type="domain" description="Cadherin" evidence="11">
    <location>
        <begin position="569"/>
        <end position="670"/>
    </location>
</feature>
<dbReference type="FunFam" id="2.60.40.60:FF:000116">
    <property type="entry name" value="Dachsous cadherin-related 2"/>
    <property type="match status" value="1"/>
</dbReference>